<dbReference type="EMBL" id="LN614827">
    <property type="protein sequence ID" value="CEG55771.1"/>
    <property type="molecule type" value="Genomic_DNA"/>
</dbReference>
<evidence type="ECO:0000313" key="2">
    <source>
        <dbReference type="Proteomes" id="UP000032430"/>
    </source>
</evidence>
<dbReference type="Proteomes" id="UP000032430">
    <property type="component" value="Chromosome I"/>
</dbReference>
<name>A0A098G1A8_9GAMM</name>
<dbReference type="RefSeq" id="WP_045094587.1">
    <property type="nucleotide sequence ID" value="NZ_LN614827.1"/>
</dbReference>
<keyword evidence="2" id="KW-1185">Reference proteome</keyword>
<proteinExistence type="predicted"/>
<dbReference type="HOGENOM" id="CLU_2604839_0_0_6"/>
<gene>
    <name evidence="1" type="ORF">LFA_0298</name>
</gene>
<protein>
    <recommendedName>
        <fullName evidence="3">Lipoprotein</fullName>
    </recommendedName>
</protein>
<dbReference type="AlphaFoldDB" id="A0A098G1A8"/>
<organism evidence="1 2">
    <name type="scientific">Legionella fallonii LLAP-10</name>
    <dbReference type="NCBI Taxonomy" id="1212491"/>
    <lineage>
        <taxon>Bacteria</taxon>
        <taxon>Pseudomonadati</taxon>
        <taxon>Pseudomonadota</taxon>
        <taxon>Gammaproteobacteria</taxon>
        <taxon>Legionellales</taxon>
        <taxon>Legionellaceae</taxon>
        <taxon>Legionella</taxon>
    </lineage>
</organism>
<accession>A0A098G1A8</accession>
<sequence>MNKLIAAITVSVPVLLLTSCTIDTVTGVDTVVYDPGYSNDYVYSVGYYNNRPYWGNNYYYVGYPGYLYSWGDNGYWGGGYYNGY</sequence>
<dbReference type="KEGG" id="lfa:LFA_0298"/>
<evidence type="ECO:0008006" key="3">
    <source>
        <dbReference type="Google" id="ProtNLM"/>
    </source>
</evidence>
<evidence type="ECO:0000313" key="1">
    <source>
        <dbReference type="EMBL" id="CEG55771.1"/>
    </source>
</evidence>
<reference evidence="2" key="1">
    <citation type="submission" date="2014-09" db="EMBL/GenBank/DDBJ databases">
        <authorList>
            <person name="Gomez-Valero L."/>
        </authorList>
    </citation>
    <scope>NUCLEOTIDE SEQUENCE [LARGE SCALE GENOMIC DNA]</scope>
    <source>
        <strain evidence="2">ATCC700992</strain>
    </source>
</reference>
<dbReference type="PROSITE" id="PS51257">
    <property type="entry name" value="PROKAR_LIPOPROTEIN"/>
    <property type="match status" value="1"/>
</dbReference>